<dbReference type="InterPro" id="IPR021330">
    <property type="entry name" value="DUF2939"/>
</dbReference>
<dbReference type="Proteomes" id="UP000220629">
    <property type="component" value="Unassembled WGS sequence"/>
</dbReference>
<sequence length="218" mass="22812">MPLSPSRGGRFKPLLLVALALLVLATVVYAYASPYLALRELKQAVDTRDAEAISRHVDYPALRVSLKQQLTEELMRRIDLQRHNNPLAMLGAMIGSALIGPLVDAYATPEGVAALLSGLPPKADPGEHPPSLDPPAPTAAAPAGQGSAPPAAPSPAAPAPTSGSNAGKPAAPQASAAYNGIDEFVVVYRKDVDGARYAAIFRRSGLFGWKLSAIDLHR</sequence>
<evidence type="ECO:0000313" key="3">
    <source>
        <dbReference type="Proteomes" id="UP000220629"/>
    </source>
</evidence>
<feature type="region of interest" description="Disordered" evidence="1">
    <location>
        <begin position="117"/>
        <end position="172"/>
    </location>
</feature>
<protein>
    <recommendedName>
        <fullName evidence="4">DUF2939 domain-containing protein</fullName>
    </recommendedName>
</protein>
<dbReference type="RefSeq" id="WP_098154111.1">
    <property type="nucleotide sequence ID" value="NZ_CADEQH010000004.1"/>
</dbReference>
<dbReference type="AlphaFoldDB" id="A0A2A7S4W0"/>
<name>A0A2A7S4W0_BURGA</name>
<dbReference type="Pfam" id="PF11159">
    <property type="entry name" value="DUF2939"/>
    <property type="match status" value="1"/>
</dbReference>
<evidence type="ECO:0008006" key="4">
    <source>
        <dbReference type="Google" id="ProtNLM"/>
    </source>
</evidence>
<evidence type="ECO:0000256" key="1">
    <source>
        <dbReference type="SAM" id="MobiDB-lite"/>
    </source>
</evidence>
<comment type="caution">
    <text evidence="2">The sequence shown here is derived from an EMBL/GenBank/DDBJ whole genome shotgun (WGS) entry which is preliminary data.</text>
</comment>
<organism evidence="2 3">
    <name type="scientific">Burkholderia gladioli</name>
    <name type="common">Pseudomonas marginata</name>
    <name type="synonym">Phytomonas marginata</name>
    <dbReference type="NCBI Taxonomy" id="28095"/>
    <lineage>
        <taxon>Bacteria</taxon>
        <taxon>Pseudomonadati</taxon>
        <taxon>Pseudomonadota</taxon>
        <taxon>Betaproteobacteria</taxon>
        <taxon>Burkholderiales</taxon>
        <taxon>Burkholderiaceae</taxon>
        <taxon>Burkholderia</taxon>
    </lineage>
</organism>
<dbReference type="EMBL" id="PDDY01000004">
    <property type="protein sequence ID" value="PEH38611.1"/>
    <property type="molecule type" value="Genomic_DNA"/>
</dbReference>
<gene>
    <name evidence="2" type="ORF">CRM94_30040</name>
</gene>
<reference evidence="3" key="1">
    <citation type="submission" date="2017-09" db="EMBL/GenBank/DDBJ databases">
        <title>FDA dAtabase for Regulatory Grade micrObial Sequences (FDA-ARGOS): Supporting development and validation of Infectious Disease Dx tests.</title>
        <authorList>
            <person name="Minogue T."/>
            <person name="Wolcott M."/>
            <person name="Wasieloski L."/>
            <person name="Aguilar W."/>
            <person name="Moore D."/>
            <person name="Tallon L."/>
            <person name="Sadzewicz L."/>
            <person name="Ott S."/>
            <person name="Zhao X."/>
            <person name="Nagaraj S."/>
            <person name="Vavikolanu K."/>
            <person name="Aluvathingal J."/>
            <person name="Nadendla S."/>
            <person name="Sichtig H."/>
        </authorList>
    </citation>
    <scope>NUCLEOTIDE SEQUENCE [LARGE SCALE GENOMIC DNA]</scope>
    <source>
        <strain evidence="3">FDAARGOS_390</strain>
    </source>
</reference>
<feature type="compositionally biased region" description="Low complexity" evidence="1">
    <location>
        <begin position="138"/>
        <end position="149"/>
    </location>
</feature>
<accession>A0A2A7S4W0</accession>
<evidence type="ECO:0000313" key="2">
    <source>
        <dbReference type="EMBL" id="PEH38611.1"/>
    </source>
</evidence>
<feature type="compositionally biased region" description="Low complexity" evidence="1">
    <location>
        <begin position="159"/>
        <end position="172"/>
    </location>
</feature>
<proteinExistence type="predicted"/>